<keyword evidence="3" id="KW-1185">Reference proteome</keyword>
<evidence type="ECO:0000259" key="1">
    <source>
        <dbReference type="Pfam" id="PF20236"/>
    </source>
</evidence>
<feature type="domain" description="DUF6593" evidence="1">
    <location>
        <begin position="27"/>
        <end position="140"/>
    </location>
</feature>
<proteinExistence type="predicted"/>
<comment type="caution">
    <text evidence="2">The sequence shown here is derived from an EMBL/GenBank/DDBJ whole genome shotgun (WGS) entry which is preliminary data.</text>
</comment>
<dbReference type="Proteomes" id="UP001385951">
    <property type="component" value="Unassembled WGS sequence"/>
</dbReference>
<dbReference type="InterPro" id="IPR046528">
    <property type="entry name" value="DUF6593"/>
</dbReference>
<sequence length="179" mass="20621">MPPKFYDLFFLGQDDIRHDCIAAGHIEDRPLYYHFYTQSIPPSGQTRTTVFLDPEFIAAAAHLNWVMDIHLGTVSVGGRPAVPMTYLAALSTTRENTRTFSTADNRHYDWQKRENGGFDLYLKDTNIQLASYERYTQIRETPGLGPCYALLQFTFDDDNLLVYALVSLCLNRWLQYQGH</sequence>
<dbReference type="EMBL" id="JASBNA010000009">
    <property type="protein sequence ID" value="KAK7689128.1"/>
    <property type="molecule type" value="Genomic_DNA"/>
</dbReference>
<protein>
    <recommendedName>
        <fullName evidence="1">DUF6593 domain-containing protein</fullName>
    </recommendedName>
</protein>
<gene>
    <name evidence="2" type="ORF">QCA50_007819</name>
</gene>
<dbReference type="Pfam" id="PF20236">
    <property type="entry name" value="DUF6593"/>
    <property type="match status" value="1"/>
</dbReference>
<evidence type="ECO:0000313" key="3">
    <source>
        <dbReference type="Proteomes" id="UP001385951"/>
    </source>
</evidence>
<dbReference type="AlphaFoldDB" id="A0AAW0G6Y7"/>
<evidence type="ECO:0000313" key="2">
    <source>
        <dbReference type="EMBL" id="KAK7689128.1"/>
    </source>
</evidence>
<reference evidence="2 3" key="1">
    <citation type="submission" date="2022-09" db="EMBL/GenBank/DDBJ databases">
        <authorList>
            <person name="Palmer J.M."/>
        </authorList>
    </citation>
    <scope>NUCLEOTIDE SEQUENCE [LARGE SCALE GENOMIC DNA]</scope>
    <source>
        <strain evidence="2 3">DSM 7382</strain>
    </source>
</reference>
<name>A0AAW0G6Y7_9APHY</name>
<accession>A0AAW0G6Y7</accession>
<organism evidence="2 3">
    <name type="scientific">Cerrena zonata</name>
    <dbReference type="NCBI Taxonomy" id="2478898"/>
    <lineage>
        <taxon>Eukaryota</taxon>
        <taxon>Fungi</taxon>
        <taxon>Dikarya</taxon>
        <taxon>Basidiomycota</taxon>
        <taxon>Agaricomycotina</taxon>
        <taxon>Agaricomycetes</taxon>
        <taxon>Polyporales</taxon>
        <taxon>Cerrenaceae</taxon>
        <taxon>Cerrena</taxon>
    </lineage>
</organism>